<dbReference type="Proteomes" id="UP000323144">
    <property type="component" value="Chromosome"/>
</dbReference>
<proteinExistence type="predicted"/>
<accession>A0A5B9Y3J8</accession>
<dbReference type="RefSeq" id="WP_166508025.1">
    <property type="nucleotide sequence ID" value="NZ_CP043026.1"/>
</dbReference>
<reference evidence="2 3" key="1">
    <citation type="submission" date="2019-08" db="EMBL/GenBank/DDBJ databases">
        <title>Complete genome sequence of Spiroplasma chinense CCH (DSM 19755).</title>
        <authorList>
            <person name="Shen H.-Y."/>
            <person name="Lin Y.-C."/>
            <person name="Chou L."/>
            <person name="Kuo C.-H."/>
        </authorList>
    </citation>
    <scope>NUCLEOTIDE SEQUENCE [LARGE SCALE GENOMIC DNA]</scope>
    <source>
        <strain evidence="2 3">CCH</strain>
    </source>
</reference>
<keyword evidence="1" id="KW-0732">Signal</keyword>
<dbReference type="AlphaFoldDB" id="A0A5B9Y3J8"/>
<dbReference type="EMBL" id="CP043026">
    <property type="protein sequence ID" value="QEH61634.1"/>
    <property type="molecule type" value="Genomic_DNA"/>
</dbReference>
<feature type="signal peptide" evidence="1">
    <location>
        <begin position="1"/>
        <end position="20"/>
    </location>
</feature>
<evidence type="ECO:0000313" key="3">
    <source>
        <dbReference type="Proteomes" id="UP000323144"/>
    </source>
</evidence>
<evidence type="ECO:0000256" key="1">
    <source>
        <dbReference type="SAM" id="SignalP"/>
    </source>
</evidence>
<name>A0A5B9Y3J8_9MOLU</name>
<sequence>MFKNKLTLMLMSLTVGYATVANSITFVNSSDLVKRMIKEDIERNSIQVSNEKKYLYNNEEFSNRDSIVQKELLKNPITAQKTLSDPLKIVANHATNELDGSQVYGTKAEDMVKVYENALGKAVLPSCYEYNLDGCVQTGIESKTRALNSFTNKGLLKPKYSYDYVNWFDSVEEADIDFTRANYDVSESLFYHYNGQYFNAFNAEDNKRMKSQLTKGYWFGGFGDEYFDKDDIKDVFKKGFYYPDYYFIDYFKQNFKDYFTDANFNSGLVPKIVDFKRNFKIKLKPGISPDHLEQWLVSEQNDFDSLTINDKNKKELIINVGNGNDQFDFKNFEKQFKNKDNWIPEIEHATCWPITTDTKRVNRFKFSIDNGEGGSVELKLMLDTHKDGENGCPIGFNDTDYKNIEIEPIYEEDDFKFSWNNDAQMFNDIKKIYELGELNSKKLIDYIYGEQIKQRTEDYGPNDFLEDLGRKQNIINMSMFNKTMIFEYIWSILANKLTDMRIKDNIIKDDWLYGERTGSLNMDYAYSYVNQNSKFQESLQNASGNISLKDDFNFSYNGVNFTTQLDNWVNNFYAMAFENNNGIPLQRMYYVHDKNDITKFSDIFGNNIASSIGQAKKIASERDNKILVKRYHMYDINGEETIINESDENKVVETLKKQINLSSKFVHKDELKKLADQKTDVTNLVTSKENYVFTFKASNGRQMYFKDYKSARAIFENQISLIAGISEKNIKKFTYSMFIGEKKNVYSFTNETNLNDLVKQIYSDLQRSKKRGE</sequence>
<protein>
    <submittedName>
        <fullName evidence="2">Uncharacterized protein</fullName>
    </submittedName>
</protein>
<dbReference type="KEGG" id="schi:SCHIN_v1c04370"/>
<keyword evidence="3" id="KW-1185">Reference proteome</keyword>
<gene>
    <name evidence="2" type="ORF">SCHIN_v1c04370</name>
</gene>
<feature type="chain" id="PRO_5022985665" evidence="1">
    <location>
        <begin position="21"/>
        <end position="773"/>
    </location>
</feature>
<evidence type="ECO:0000313" key="2">
    <source>
        <dbReference type="EMBL" id="QEH61634.1"/>
    </source>
</evidence>
<organism evidence="2 3">
    <name type="scientific">Spiroplasma chinense</name>
    <dbReference type="NCBI Taxonomy" id="216932"/>
    <lineage>
        <taxon>Bacteria</taxon>
        <taxon>Bacillati</taxon>
        <taxon>Mycoplasmatota</taxon>
        <taxon>Mollicutes</taxon>
        <taxon>Entomoplasmatales</taxon>
        <taxon>Spiroplasmataceae</taxon>
        <taxon>Spiroplasma</taxon>
    </lineage>
</organism>